<protein>
    <submittedName>
        <fullName evidence="1">Pilus assembly protein PilY</fullName>
    </submittedName>
</protein>
<evidence type="ECO:0000313" key="1">
    <source>
        <dbReference type="EMBL" id="MDI4509158.1"/>
    </source>
</evidence>
<dbReference type="EMBL" id="SSCJ01000002">
    <property type="protein sequence ID" value="MDI4509158.1"/>
    <property type="molecule type" value="Genomic_DNA"/>
</dbReference>
<proteinExistence type="predicted"/>
<comment type="caution">
    <text evidence="1">The sequence shown here is derived from an EMBL/GenBank/DDBJ whole genome shotgun (WGS) entry which is preliminary data.</text>
</comment>
<name>A0AAW6TB41_FAUOS</name>
<accession>A0AAW6TB41</accession>
<dbReference type="SUPFAM" id="SSF53300">
    <property type="entry name" value="vWA-like"/>
    <property type="match status" value="1"/>
</dbReference>
<sequence>MKITKRHPSSVQRLLPSLKYLVVVMASIGIMPPSQADVVQKNVGDLEIYKAAEGGKVTITMMLDTSGSMTQTQVGSDACDLPSGVANTTTSYSSNYDTSATTPSYRRYYCKGKDNKKYYDRLTRLKDAIFALMDSTALDSNKVAIGIGQFSSQSDSNNVFTGADGTSGKILVKADLLSTTQREAIKSAVAKLEGGGGTPTANAYAEAGAYMMATNTSTSVTTLREEYVYGGRDYYGNYYYKCDKWRGNACISTNSNYIRSTTGYIVDSCLAYNTTCLSANRTDTANNWGFSGFSKSVYNAKSSMNYTSPISTTSAQCDGQGIYFLTDGAPNSSPAPTPLMQAALGTKASGFSVPTAGNGTLPNGSQSGHGMPEVGAFAQALRTTTSNPKGLNIKTAVVGFGSDFDISKYTNLQRILNVPVLSQNTALPVSPAIYQDKQDTYFNCSLITDPDAKNACNWGAKSHPLLPGVGGYGEGGFYSAQSTDDVINSIVNFVSDLNQTIPATPSGTITIPDDPYRADSQLAVAYYPMVEAKVAEARAIWPGNVKKYNLNQGTLYGKNEQPLFSDAAGNLVKTTQDLWSDIDYQNSNNSVTSGGYYAQLNTPNTGVSSVRTLYIEDLIATGAATTKLRKFAVNTNGKLTLDGNLITTSNTFNDTSTYSLDNVAKLLNFLGFSNVSFATTGTDVQKLSGLTLTTADNATSATKVVGATLHSAPTAVSYSATLDDDGRVTDTRDDYVLFGSMEGALHLVNADNYGNGNGGKEVFAFIPRTMLQNQPYALEKDSTKINSTTSSSIGAPVAGIDAPWLVTADYKYDFPNKKVNIDNSGSGSTQKGVFAYGGLRLGGTGLYGLNLTNYSTPSIVFNITPTTAGFADMGQIWSKPTKAKIKTTTSSTDTGTDVLIFGGGYDPCYEAQDFQVGATSPTTAEATADAALAEGSRKNIKVWSDSCKTKAATNTAGNAVYMINAKTGALIWSATKSANSVGANSTNPYLNSSIVGGITTLDRNNDGFVDHIYFADLAGQVFRADFTNAGDSIYEKNSSGNYVGTKQTGFAGQRITRLLQPIYPVANTTGAITANSNAKFNLRLYERPVVSFYRNEQNNNALFALVNVISGDRSSPLSKIRTSSTNADRVYGLIDTDITKANSIFFAKDFTTTNTNKQTVVDLTDSDLTNIPTALGTTIPVPSATRTTAIGNMTSGSKKGWYYPLTRFDGYSNVLYNKGVGKSEVVNSMLYTTVYNPDMSYGTADPCSAKVVGGSERELYCLPWGICTDADSKTGTGGFLQAGQGIQELTLGPYSSNKTNIRLLIGNVILADRANNRFDYGTDSGKDSSLIKSNQLAGGNTLITQQGGDGSAAEYLYRERYTLTPRTWYETFR</sequence>
<dbReference type="Gene3D" id="3.40.50.410">
    <property type="entry name" value="von Willebrand factor, type A domain"/>
    <property type="match status" value="1"/>
</dbReference>
<organism evidence="1">
    <name type="scientific">Faucicola osloensis</name>
    <name type="common">Moraxella osloensis</name>
    <dbReference type="NCBI Taxonomy" id="34062"/>
    <lineage>
        <taxon>Bacteria</taxon>
        <taxon>Pseudomonadati</taxon>
        <taxon>Pseudomonadota</taxon>
        <taxon>Gammaproteobacteria</taxon>
        <taxon>Moraxellales</taxon>
        <taxon>Moraxellaceae</taxon>
        <taxon>Faucicola</taxon>
    </lineage>
</organism>
<reference evidence="1" key="1">
    <citation type="submission" date="2019-04" db="EMBL/GenBank/DDBJ databases">
        <title>Moraxella osloensis CCUG 73412, isolated from corneal scrapings as causative agent of keratitis.</title>
        <authorList>
            <person name="Connolly G."/>
            <person name="Jaen-Luchoro D."/>
            <person name="Pinyeiro-Iglesias B."/>
            <person name="Curry A."/>
            <person name="Knowles S."/>
            <person name="Moore E.R.B."/>
        </authorList>
    </citation>
    <scope>NUCLEOTIDE SEQUENCE</scope>
    <source>
        <strain evidence="1">CCUG 73412</strain>
    </source>
</reference>
<gene>
    <name evidence="1" type="ORF">E6P75_02895</name>
</gene>
<dbReference type="InterPro" id="IPR036465">
    <property type="entry name" value="vWFA_dom_sf"/>
</dbReference>